<feature type="domain" description="PROP1-like PPR" evidence="5">
    <location>
        <begin position="277"/>
        <end position="444"/>
    </location>
</feature>
<evidence type="ECO:0000313" key="6">
    <source>
        <dbReference type="EMBL" id="KAI5080022.1"/>
    </source>
</evidence>
<dbReference type="InterPro" id="IPR033443">
    <property type="entry name" value="PROP1-like_PPR_dom"/>
</dbReference>
<dbReference type="InterPro" id="IPR011990">
    <property type="entry name" value="TPR-like_helical_dom_sf"/>
</dbReference>
<gene>
    <name evidence="6" type="ORF">GOP47_0005501</name>
</gene>
<feature type="repeat" description="PPR" evidence="3">
    <location>
        <begin position="311"/>
        <end position="345"/>
    </location>
</feature>
<proteinExistence type="inferred from homology"/>
<feature type="repeat" description="PPR" evidence="3">
    <location>
        <begin position="416"/>
        <end position="450"/>
    </location>
</feature>
<feature type="repeat" description="PPR" evidence="3">
    <location>
        <begin position="657"/>
        <end position="691"/>
    </location>
</feature>
<dbReference type="PANTHER" id="PTHR46128:SF329">
    <property type="entry name" value="MITOCHONDRIAL GROUP I INTRON SPLICING FACTOR DMR1"/>
    <property type="match status" value="1"/>
</dbReference>
<feature type="repeat" description="PPR" evidence="3">
    <location>
        <begin position="622"/>
        <end position="656"/>
    </location>
</feature>
<dbReference type="SUPFAM" id="SSF48452">
    <property type="entry name" value="TPR-like"/>
    <property type="match status" value="2"/>
</dbReference>
<reference evidence="6 7" key="1">
    <citation type="submission" date="2021-01" db="EMBL/GenBank/DDBJ databases">
        <title>Adiantum capillus-veneris genome.</title>
        <authorList>
            <person name="Fang Y."/>
            <person name="Liao Q."/>
        </authorList>
    </citation>
    <scope>NUCLEOTIDE SEQUENCE [LARGE SCALE GENOMIC DNA]</scope>
    <source>
        <strain evidence="6">H3</strain>
        <tissue evidence="6">Leaf</tissue>
    </source>
</reference>
<dbReference type="Proteomes" id="UP000886520">
    <property type="component" value="Chromosome 5"/>
</dbReference>
<dbReference type="InterPro" id="IPR002885">
    <property type="entry name" value="PPR_rpt"/>
</dbReference>
<organism evidence="6 7">
    <name type="scientific">Adiantum capillus-veneris</name>
    <name type="common">Maidenhair fern</name>
    <dbReference type="NCBI Taxonomy" id="13818"/>
    <lineage>
        <taxon>Eukaryota</taxon>
        <taxon>Viridiplantae</taxon>
        <taxon>Streptophyta</taxon>
        <taxon>Embryophyta</taxon>
        <taxon>Tracheophyta</taxon>
        <taxon>Polypodiopsida</taxon>
        <taxon>Polypodiidae</taxon>
        <taxon>Polypodiales</taxon>
        <taxon>Pteridineae</taxon>
        <taxon>Pteridaceae</taxon>
        <taxon>Vittarioideae</taxon>
        <taxon>Adiantum</taxon>
    </lineage>
</organism>
<feature type="compositionally biased region" description="Polar residues" evidence="4">
    <location>
        <begin position="127"/>
        <end position="148"/>
    </location>
</feature>
<dbReference type="AlphaFoldDB" id="A0A9D4V6V1"/>
<dbReference type="Gene3D" id="1.25.40.10">
    <property type="entry name" value="Tetratricopeptide repeat domain"/>
    <property type="match status" value="4"/>
</dbReference>
<feature type="repeat" description="PPR" evidence="3">
    <location>
        <begin position="346"/>
        <end position="380"/>
    </location>
</feature>
<protein>
    <recommendedName>
        <fullName evidence="5">PROP1-like PPR domain-containing protein</fullName>
    </recommendedName>
</protein>
<evidence type="ECO:0000259" key="5">
    <source>
        <dbReference type="Pfam" id="PF17177"/>
    </source>
</evidence>
<dbReference type="Pfam" id="PF13812">
    <property type="entry name" value="PPR_3"/>
    <property type="match status" value="2"/>
</dbReference>
<feature type="repeat" description="PPR" evidence="3">
    <location>
        <begin position="521"/>
        <end position="551"/>
    </location>
</feature>
<feature type="repeat" description="PPR" evidence="3">
    <location>
        <begin position="486"/>
        <end position="520"/>
    </location>
</feature>
<evidence type="ECO:0000256" key="1">
    <source>
        <dbReference type="ARBA" id="ARBA00007626"/>
    </source>
</evidence>
<dbReference type="PANTHER" id="PTHR46128">
    <property type="entry name" value="MITOCHONDRIAL GROUP I INTRON SPLICING FACTOR CCM1"/>
    <property type="match status" value="1"/>
</dbReference>
<evidence type="ECO:0000313" key="7">
    <source>
        <dbReference type="Proteomes" id="UP000886520"/>
    </source>
</evidence>
<dbReference type="OrthoDB" id="185373at2759"/>
<feature type="repeat" description="PPR" evidence="3">
    <location>
        <begin position="381"/>
        <end position="415"/>
    </location>
</feature>
<comment type="caution">
    <text evidence="6">The sequence shown here is derived from an EMBL/GenBank/DDBJ whole genome shotgun (WGS) entry which is preliminary data.</text>
</comment>
<dbReference type="Pfam" id="PF01535">
    <property type="entry name" value="PPR"/>
    <property type="match status" value="2"/>
</dbReference>
<dbReference type="EMBL" id="JABFUD020000005">
    <property type="protein sequence ID" value="KAI5080022.1"/>
    <property type="molecule type" value="Genomic_DNA"/>
</dbReference>
<dbReference type="NCBIfam" id="TIGR00756">
    <property type="entry name" value="PPR"/>
    <property type="match status" value="10"/>
</dbReference>
<evidence type="ECO:0000256" key="3">
    <source>
        <dbReference type="PROSITE-ProRule" id="PRU00708"/>
    </source>
</evidence>
<name>A0A9D4V6V1_ADICA</name>
<dbReference type="Pfam" id="PF17177">
    <property type="entry name" value="PPR_long"/>
    <property type="match status" value="1"/>
</dbReference>
<sequence length="715" mass="79958">MASLYFAYLLPSTQHSLAAQPCPSLKRIFSRVCFAPCFCSPSPSATPSLLSILDKPPLSENRADFTSLISYFQPSEGPPTSQLPIEEAEKRFAPDDAFEEAPERDSASSLEDQSPLVHEQGQERTALEQQAPVSSSGENDMVSTSAGKPSSIEDVFSRTSQELELAGKYDRVPHTHWAALLRGLCDNGELEIAIRLLNWIRKYRFKVYYDELFGIIINGLGRSNRFSDALAVADQLEVKGPHIYNALLGACWINHEYSHLLDILQNMKKDGLKVDIGNYVFAIQACMKQRVKSHVTVALYESILKDLIPIDERLYNDVLYAIASAGDVKQSMRVLRDMRSAGFVPNLAAYNAVIFALGQTGRMDEVETILEEMRSCGRTPKIRTYNNIIRGYTRKGQLDQAEEVLKLLGGVDVEPDERTYCLMIDACTKAGKLDRAWALFQSMRLAGLEPGAFIHGRLMTAFKKGGQWQGAIKTLRKMQQRGVPLNRHVYNITIDSFGKHRQDEKALETFQIMRDNDIQPDTVSWNSLIECQFRAGKKDKALQIFSMMKAEDSVTYTILVDVYGRSGRFQDAFECLEIMRTEAPEPEPAVYCALANALARLGLCEQAVGVFKKMEADGIKANLLMLNSVLNAFSVAGKAGEALSVFNYIVEYGMTPDRVTYTTLMKAYIKAEQFDTAIGVFDQMMEAGLTPDRKAKEMRKCDGAADVFSQYRRGD</sequence>
<feature type="repeat" description="PPR" evidence="3">
    <location>
        <begin position="552"/>
        <end position="586"/>
    </location>
</feature>
<comment type="similarity">
    <text evidence="1">Belongs to the PPR family. P subfamily.</text>
</comment>
<keyword evidence="2" id="KW-0677">Repeat</keyword>
<evidence type="ECO:0000256" key="4">
    <source>
        <dbReference type="SAM" id="MobiDB-lite"/>
    </source>
</evidence>
<accession>A0A9D4V6V1</accession>
<keyword evidence="7" id="KW-1185">Reference proteome</keyword>
<dbReference type="InterPro" id="IPR050872">
    <property type="entry name" value="PPR_P_subfamily"/>
</dbReference>
<feature type="repeat" description="PPR" evidence="3">
    <location>
        <begin position="587"/>
        <end position="621"/>
    </location>
</feature>
<feature type="region of interest" description="Disordered" evidence="4">
    <location>
        <begin position="95"/>
        <end position="151"/>
    </location>
</feature>
<dbReference type="PROSITE" id="PS51375">
    <property type="entry name" value="PPR"/>
    <property type="match status" value="10"/>
</dbReference>
<evidence type="ECO:0000256" key="2">
    <source>
        <dbReference type="ARBA" id="ARBA00022737"/>
    </source>
</evidence>